<dbReference type="InterPro" id="IPR014729">
    <property type="entry name" value="Rossmann-like_a/b/a_fold"/>
</dbReference>
<comment type="caution">
    <text evidence="2">The sequence shown here is derived from an EMBL/GenBank/DDBJ whole genome shotgun (WGS) entry which is preliminary data.</text>
</comment>
<organism evidence="2 3">
    <name type="scientific">Streptomonospora alba</name>
    <dbReference type="NCBI Taxonomy" id="183763"/>
    <lineage>
        <taxon>Bacteria</taxon>
        <taxon>Bacillati</taxon>
        <taxon>Actinomycetota</taxon>
        <taxon>Actinomycetes</taxon>
        <taxon>Streptosporangiales</taxon>
        <taxon>Nocardiopsidaceae</taxon>
        <taxon>Streptomonospora</taxon>
    </lineage>
</organism>
<proteinExistence type="predicted"/>
<dbReference type="GO" id="GO:0004066">
    <property type="term" value="F:asparagine synthase (glutamine-hydrolyzing) activity"/>
    <property type="evidence" value="ECO:0007669"/>
    <property type="project" value="InterPro"/>
</dbReference>
<protein>
    <recommendedName>
        <fullName evidence="1">Asparagine synthetase domain-containing protein</fullName>
    </recommendedName>
</protein>
<feature type="domain" description="Asparagine synthetase" evidence="1">
    <location>
        <begin position="167"/>
        <end position="562"/>
    </location>
</feature>
<evidence type="ECO:0000259" key="1">
    <source>
        <dbReference type="Pfam" id="PF00733"/>
    </source>
</evidence>
<dbReference type="Proteomes" id="UP000031675">
    <property type="component" value="Unassembled WGS sequence"/>
</dbReference>
<dbReference type="Gene3D" id="3.40.50.620">
    <property type="entry name" value="HUPs"/>
    <property type="match status" value="1"/>
</dbReference>
<dbReference type="SUPFAM" id="SSF52402">
    <property type="entry name" value="Adenine nucleotide alpha hydrolases-like"/>
    <property type="match status" value="1"/>
</dbReference>
<dbReference type="AlphaFoldDB" id="A0A0C2JE93"/>
<gene>
    <name evidence="2" type="ORF">LP52_05075</name>
</gene>
<dbReference type="STRING" id="183763.LP52_05075"/>
<dbReference type="Pfam" id="PF00733">
    <property type="entry name" value="Asn_synthase"/>
    <property type="match status" value="1"/>
</dbReference>
<dbReference type="GO" id="GO:0006529">
    <property type="term" value="P:asparagine biosynthetic process"/>
    <property type="evidence" value="ECO:0007669"/>
    <property type="project" value="InterPro"/>
</dbReference>
<dbReference type="InterPro" id="IPR001962">
    <property type="entry name" value="Asn_synthase"/>
</dbReference>
<evidence type="ECO:0000313" key="3">
    <source>
        <dbReference type="Proteomes" id="UP000031675"/>
    </source>
</evidence>
<name>A0A0C2JE93_9ACTN</name>
<sequence length="579" mass="64112">MAASVRNRDIEVYLFGTSTDRTDDVLARDCAGRRRIDELDRPLTELVEADVVAVAREPRSGRLRLQAPVFQTRAFCWTERGSGTVFSDDQFTLAQLSGLDLDLDVLAGRLTDLGLSYPFAQHTVWSGISTAPPGTWTAWEPGHGTRNVTWWQPPSPDRSTADLADPLRAAMSQALSRRIQRRPNFSSDLSGGLDSTTLGFILAEDSVTRTAGHHTLFLASVNRANRDHEWASRAADEIGSHHIEQPYQTFIDALGTDAAPSVDLLPEGPGVSTVAIAATPRIRSVLKPTGSRIHLNGHGGDALFGPVPSLAWSLLRSNTPGRLRKIRRHRVLNRYPLFAMSRMLLHRGSLRRDLADLPRHLDDARAAYDIADFSRWVNRPRIHPAMTAAARERLHSLVEATVRADPQPLSADLTTHEIMQYLTVHGAAVRGMNRAVGPSRRDSVPILFDSPYLDRHVVDLALSLDVADRAQQYPAKPLLAAARPPTMSLDYFTRRDKGDYTAEVFDQHRALNTRIGELFADGSLLEDMGLVDPRAVLESAQRFSITGREYTDLAYLAFAEEWVRSVRLHDALPESSGTA</sequence>
<reference evidence="3" key="1">
    <citation type="journal article" date="2015" name="Chem. Biol.">
        <title>Structure, bioactivity, and resistance mechanism of streptomonomicin, an unusual lasso Peptide from an understudied halophilic actinomycete.</title>
        <authorList>
            <person name="Metelev M."/>
            <person name="Tietz J.I."/>
            <person name="Melby J.O."/>
            <person name="Blair P.M."/>
            <person name="Zhu L."/>
            <person name="Livnat I."/>
            <person name="Severinov K."/>
            <person name="Mitchell D.A."/>
        </authorList>
    </citation>
    <scope>NUCLEOTIDE SEQUENCE [LARGE SCALE GENOMIC DNA]</scope>
    <source>
        <strain evidence="3">YIM 90003</strain>
    </source>
</reference>
<keyword evidence="3" id="KW-1185">Reference proteome</keyword>
<dbReference type="EMBL" id="JROO01000009">
    <property type="protein sequence ID" value="KIH99641.1"/>
    <property type="molecule type" value="Genomic_DNA"/>
</dbReference>
<evidence type="ECO:0000313" key="2">
    <source>
        <dbReference type="EMBL" id="KIH99641.1"/>
    </source>
</evidence>
<accession>A0A0C2JE93</accession>